<keyword evidence="2" id="KW-1185">Reference proteome</keyword>
<protein>
    <recommendedName>
        <fullName evidence="3">Transposase</fullName>
    </recommendedName>
</protein>
<dbReference type="Proteomes" id="UP001060070">
    <property type="component" value="Chromosome"/>
</dbReference>
<dbReference type="AlphaFoldDB" id="A0AB38TCU8"/>
<evidence type="ECO:0000313" key="1">
    <source>
        <dbReference type="EMBL" id="UTU52623.1"/>
    </source>
</evidence>
<accession>A0AB38TCU8</accession>
<dbReference type="EMBL" id="CP088147">
    <property type="protein sequence ID" value="UTU52623.1"/>
    <property type="molecule type" value="Genomic_DNA"/>
</dbReference>
<proteinExistence type="predicted"/>
<sequence>MFHLQLFKTLSALAAAGFNPRVYLLSIALGNAVTDHREAKLPPRAAR</sequence>
<gene>
    <name evidence="1" type="ORF">LRP29_04020</name>
</gene>
<dbReference type="RefSeq" id="WP_023813481.1">
    <property type="nucleotide sequence ID" value="NZ_CP088147.1"/>
</dbReference>
<evidence type="ECO:0000313" key="2">
    <source>
        <dbReference type="Proteomes" id="UP001060070"/>
    </source>
</evidence>
<organism evidence="1 2">
    <name type="scientific">Mesorhizobium ciceri</name>
    <dbReference type="NCBI Taxonomy" id="39645"/>
    <lineage>
        <taxon>Bacteria</taxon>
        <taxon>Pseudomonadati</taxon>
        <taxon>Pseudomonadota</taxon>
        <taxon>Alphaproteobacteria</taxon>
        <taxon>Hyphomicrobiales</taxon>
        <taxon>Phyllobacteriaceae</taxon>
        <taxon>Mesorhizobium</taxon>
    </lineage>
</organism>
<evidence type="ECO:0008006" key="3">
    <source>
        <dbReference type="Google" id="ProtNLM"/>
    </source>
</evidence>
<reference evidence="1 2" key="1">
    <citation type="journal article" date="2022" name="Microbiol. Resour. Announc.">
        <title>Complete Genome Sequence of Mesorhizobium ciceri Strain R30, a Rhizobium Used as a Commercial Inoculant for Chickpea in Argentina.</title>
        <authorList>
            <person name="Foresto E."/>
            <person name="Revale S."/>
            <person name="Primo E."/>
            <person name="Nievas F."/>
            <person name="Carezzano E."/>
            <person name="Puente M."/>
            <person name="Alzari P."/>
            <person name="Mart M."/>
            <person name="Ben-Assaya M."/>
            <person name="Mornico D."/>
            <person name="Santoro M."/>
            <person name="Mart F."/>
            <person name="Giordano W."/>
            <person name="Bogino P."/>
        </authorList>
    </citation>
    <scope>NUCLEOTIDE SEQUENCE [LARGE SCALE GENOMIC DNA]</scope>
    <source>
        <strain evidence="1 2">R30</strain>
    </source>
</reference>
<name>A0AB38TCU8_9HYPH</name>